<sequence length="100" mass="11105">MKTVFRVLPVVALLLGGAAMPTVQAMASNTAVSFRYPFVRNPYATGYTEGQNWASGRSQADIDYELNIANRLRDEINPNEVNSLNQYYYLSGYIDGLSGF</sequence>
<dbReference type="EMBL" id="CP095053">
    <property type="protein sequence ID" value="UOR06879.1"/>
    <property type="molecule type" value="Genomic_DNA"/>
</dbReference>
<gene>
    <name evidence="2" type="ORF">MUN82_07200</name>
</gene>
<keyword evidence="3" id="KW-1185">Reference proteome</keyword>
<organism evidence="2 3">
    <name type="scientific">Hymenobacter aerilatus</name>
    <dbReference type="NCBI Taxonomy" id="2932251"/>
    <lineage>
        <taxon>Bacteria</taxon>
        <taxon>Pseudomonadati</taxon>
        <taxon>Bacteroidota</taxon>
        <taxon>Cytophagia</taxon>
        <taxon>Cytophagales</taxon>
        <taxon>Hymenobacteraceae</taxon>
        <taxon>Hymenobacter</taxon>
    </lineage>
</organism>
<dbReference type="RefSeq" id="WP_245096215.1">
    <property type="nucleotide sequence ID" value="NZ_CP095053.1"/>
</dbReference>
<protein>
    <submittedName>
        <fullName evidence="2">Uncharacterized protein</fullName>
    </submittedName>
</protein>
<feature type="chain" id="PRO_5035865782" evidence="1">
    <location>
        <begin position="28"/>
        <end position="100"/>
    </location>
</feature>
<evidence type="ECO:0000313" key="2">
    <source>
        <dbReference type="EMBL" id="UOR06879.1"/>
    </source>
</evidence>
<proteinExistence type="predicted"/>
<dbReference type="KEGG" id="haei:MUN82_07200"/>
<accession>A0A8T9T4Q3</accession>
<evidence type="ECO:0000256" key="1">
    <source>
        <dbReference type="SAM" id="SignalP"/>
    </source>
</evidence>
<reference evidence="2 3" key="1">
    <citation type="submission" date="2022-04" db="EMBL/GenBank/DDBJ databases">
        <title>Hymenobacter sp. isolated from the air.</title>
        <authorList>
            <person name="Won M."/>
            <person name="Lee C.-M."/>
            <person name="Woen H.-Y."/>
            <person name="Kwon S.-W."/>
        </authorList>
    </citation>
    <scope>NUCLEOTIDE SEQUENCE [LARGE SCALE GENOMIC DNA]</scope>
    <source>
        <strain evidence="3">5413 J-13</strain>
    </source>
</reference>
<dbReference type="Proteomes" id="UP000829925">
    <property type="component" value="Chromosome"/>
</dbReference>
<keyword evidence="1" id="KW-0732">Signal</keyword>
<name>A0A8T9T4Q3_9BACT</name>
<feature type="signal peptide" evidence="1">
    <location>
        <begin position="1"/>
        <end position="27"/>
    </location>
</feature>
<evidence type="ECO:0000313" key="3">
    <source>
        <dbReference type="Proteomes" id="UP000829925"/>
    </source>
</evidence>
<dbReference type="AlphaFoldDB" id="A0A8T9T4Q3"/>